<feature type="compositionally biased region" description="Acidic residues" evidence="4">
    <location>
        <begin position="243"/>
        <end position="254"/>
    </location>
</feature>
<name>A0AAV2Z6L8_9STRA</name>
<dbReference type="InterPro" id="IPR036770">
    <property type="entry name" value="Ankyrin_rpt-contain_sf"/>
</dbReference>
<keyword evidence="6" id="KW-1185">Reference proteome</keyword>
<dbReference type="PANTHER" id="PTHR24126:SF14">
    <property type="entry name" value="ANK_REP_REGION DOMAIN-CONTAINING PROTEIN"/>
    <property type="match status" value="1"/>
</dbReference>
<dbReference type="EMBL" id="DAKRPA010000052">
    <property type="protein sequence ID" value="DBA01204.1"/>
    <property type="molecule type" value="Genomic_DNA"/>
</dbReference>
<feature type="compositionally biased region" description="Basic residues" evidence="4">
    <location>
        <begin position="276"/>
        <end position="285"/>
    </location>
</feature>
<gene>
    <name evidence="5" type="ORF">N0F65_002339</name>
</gene>
<dbReference type="PANTHER" id="PTHR24126">
    <property type="entry name" value="ANKYRIN REPEAT, PH AND SEC7 DOMAIN CONTAINING PROTEIN SECG-RELATED"/>
    <property type="match status" value="1"/>
</dbReference>
<reference evidence="5" key="1">
    <citation type="submission" date="2022-11" db="EMBL/GenBank/DDBJ databases">
        <authorList>
            <person name="Morgan W.R."/>
            <person name="Tartar A."/>
        </authorList>
    </citation>
    <scope>NUCLEOTIDE SEQUENCE</scope>
    <source>
        <strain evidence="5">ARSEF 373</strain>
    </source>
</reference>
<evidence type="ECO:0000313" key="6">
    <source>
        <dbReference type="Proteomes" id="UP001146120"/>
    </source>
</evidence>
<proteinExistence type="predicted"/>
<feature type="compositionally biased region" description="Basic and acidic residues" evidence="4">
    <location>
        <begin position="190"/>
        <end position="231"/>
    </location>
</feature>
<dbReference type="Gene3D" id="1.25.40.20">
    <property type="entry name" value="Ankyrin repeat-containing domain"/>
    <property type="match status" value="4"/>
</dbReference>
<dbReference type="SMART" id="SM00248">
    <property type="entry name" value="ANK"/>
    <property type="match status" value="11"/>
</dbReference>
<feature type="repeat" description="ANK" evidence="3">
    <location>
        <begin position="654"/>
        <end position="689"/>
    </location>
</feature>
<feature type="region of interest" description="Disordered" evidence="4">
    <location>
        <begin position="276"/>
        <end position="297"/>
    </location>
</feature>
<evidence type="ECO:0000256" key="1">
    <source>
        <dbReference type="ARBA" id="ARBA00022737"/>
    </source>
</evidence>
<dbReference type="AlphaFoldDB" id="A0AAV2Z6L8"/>
<evidence type="ECO:0000313" key="5">
    <source>
        <dbReference type="EMBL" id="DBA01204.1"/>
    </source>
</evidence>
<sequence>MVSGGSVNEVDMEPLKPLGAPRSPKHANPKAMALAPMSEGNDVTLAMPKSPLGALRPVATASSPTASPTARKAPSALAAFASSIQAQPQPLVAELGALSHAPGSPKRDSALAAFAKQNPLAAVGVPKLTIDTGLDLKPVSPGKKAPLGEIPAVLGSVRSPKSSISLKDSGGVVRALGPLLISTRAITEASDAKDDKPLPESDKKELTTDAEEKKDEAQAKPVAVEDEHAVAEAKSSTGVTGPAEEDMSDDGLYVDDDDDEARWEAEEAARTDAARRAKRNNKSLKKAADEAKAPDAKAVVERTPKEEAVYPEIDSEVLGGHLQTATSGPTPIFVPNASDIDLFHAVLAQDMGQLSQLLQGMTPSEVLAVRDTEERTVFHYAAMSNSVQVKRIVFGHAIEYVDSDIREQIREVLTKNKQFHSVVSANTTSASSKQWIPPRAQELELMAANQRQSNITDVLSATDSRGRTALHYAASHSHELTFERSSLIADVFKARRELAAPRVTTYDAPLRTDRFGRTPLHYAVEHGNIALLKWLFSVGAARGLTSTDLDEMLTSNIPTKVYHHLISELESVDHQRHHARTRAPTATTVSGTTAHGLELGASVCMAAKLEPENIMSPDGHQLQTALHRAAVYANRKALQPVLAEGANVDTPDANGWTALHHCAHGGTTEHVQFALDLLQAGANINARSAKGRTPLHVAVKHVGGKVHDQARAKRTAHPPPMLVCLTESGADVNKPDLKGHTPLLLACREGMVIIVKHLLANGADRALVDSSRQTCLHVAATSGHGQLLEFLCRWDAEARVWLDANDGRGRTPLMSARNEDCKQRMTVHNQLPFCDIHCNLWVAAVQGDVDTVQAHLGRHSARGSHSHRQAAVIATHDRTDETGRTALHLAKLHQQIKLRRDITQQKDSKCISVPPDRSAFTRRAIVTIDIHFQAYVAVVHHTSWRTNELILDSSDLWGVTPLMLAACTSDVSVWPCLLGVARIMDTMLQIAQEGDLNAKDMDGNTALHYAYAFGQVDFAHITSALEAFMDDTEPTNKSGKVPLDMAGLQYRAFPKSYQEHLARVSKWKQRLAAG</sequence>
<evidence type="ECO:0000256" key="4">
    <source>
        <dbReference type="SAM" id="MobiDB-lite"/>
    </source>
</evidence>
<comment type="caution">
    <text evidence="5">The sequence shown here is derived from an EMBL/GenBank/DDBJ whole genome shotgun (WGS) entry which is preliminary data.</text>
</comment>
<evidence type="ECO:0000256" key="2">
    <source>
        <dbReference type="ARBA" id="ARBA00023043"/>
    </source>
</evidence>
<dbReference type="SUPFAM" id="SSF48403">
    <property type="entry name" value="Ankyrin repeat"/>
    <property type="match status" value="2"/>
</dbReference>
<dbReference type="PROSITE" id="PS50088">
    <property type="entry name" value="ANK_REPEAT"/>
    <property type="match status" value="4"/>
</dbReference>
<keyword evidence="1" id="KW-0677">Repeat</keyword>
<feature type="repeat" description="ANK" evidence="3">
    <location>
        <begin position="621"/>
        <end position="653"/>
    </location>
</feature>
<evidence type="ECO:0000256" key="3">
    <source>
        <dbReference type="PROSITE-ProRule" id="PRU00023"/>
    </source>
</evidence>
<feature type="repeat" description="ANK" evidence="3">
    <location>
        <begin position="515"/>
        <end position="547"/>
    </location>
</feature>
<keyword evidence="2 3" id="KW-0040">ANK repeat</keyword>
<accession>A0AAV2Z6L8</accession>
<organism evidence="5 6">
    <name type="scientific">Lagenidium giganteum</name>
    <dbReference type="NCBI Taxonomy" id="4803"/>
    <lineage>
        <taxon>Eukaryota</taxon>
        <taxon>Sar</taxon>
        <taxon>Stramenopiles</taxon>
        <taxon>Oomycota</taxon>
        <taxon>Peronosporomycetes</taxon>
        <taxon>Pythiales</taxon>
        <taxon>Pythiaceae</taxon>
    </lineage>
</organism>
<dbReference type="Proteomes" id="UP001146120">
    <property type="component" value="Unassembled WGS sequence"/>
</dbReference>
<feature type="compositionally biased region" description="Basic and acidic residues" evidence="4">
    <location>
        <begin position="286"/>
        <end position="297"/>
    </location>
</feature>
<feature type="region of interest" description="Disordered" evidence="4">
    <location>
        <begin position="188"/>
        <end position="254"/>
    </location>
</feature>
<dbReference type="Pfam" id="PF12796">
    <property type="entry name" value="Ank_2"/>
    <property type="match status" value="3"/>
</dbReference>
<feature type="region of interest" description="Disordered" evidence="4">
    <location>
        <begin position="1"/>
        <end position="29"/>
    </location>
</feature>
<dbReference type="PROSITE" id="PS50297">
    <property type="entry name" value="ANK_REP_REGION"/>
    <property type="match status" value="3"/>
</dbReference>
<feature type="repeat" description="ANK" evidence="3">
    <location>
        <begin position="738"/>
        <end position="770"/>
    </location>
</feature>
<protein>
    <submittedName>
        <fullName evidence="5">Uncharacterized protein</fullName>
    </submittedName>
</protein>
<dbReference type="InterPro" id="IPR002110">
    <property type="entry name" value="Ankyrin_rpt"/>
</dbReference>
<reference evidence="5" key="2">
    <citation type="journal article" date="2023" name="Microbiol Resour">
        <title>Decontamination and Annotation of the Draft Genome Sequence of the Oomycete Lagenidium giganteum ARSEF 373.</title>
        <authorList>
            <person name="Morgan W.R."/>
            <person name="Tartar A."/>
        </authorList>
    </citation>
    <scope>NUCLEOTIDE SEQUENCE</scope>
    <source>
        <strain evidence="5">ARSEF 373</strain>
    </source>
</reference>